<protein>
    <submittedName>
        <fullName evidence="1">Uncharacterized protein</fullName>
    </submittedName>
</protein>
<proteinExistence type="predicted"/>
<evidence type="ECO:0000313" key="2">
    <source>
        <dbReference type="Proteomes" id="UP001151532"/>
    </source>
</evidence>
<reference evidence="1" key="1">
    <citation type="submission" date="2022-11" db="EMBL/GenBank/DDBJ databases">
        <authorList>
            <person name="Hyden B.L."/>
            <person name="Feng K."/>
            <person name="Yates T."/>
            <person name="Jawdy S."/>
            <person name="Smart L.B."/>
            <person name="Muchero W."/>
        </authorList>
    </citation>
    <scope>NUCLEOTIDE SEQUENCE</scope>
    <source>
        <tissue evidence="1">Shoot tip</tissue>
    </source>
</reference>
<reference evidence="1" key="2">
    <citation type="journal article" date="2023" name="Int. J. Mol. Sci.">
        <title>De Novo Assembly and Annotation of 11 Diverse Shrub Willow (Salix) Genomes Reveals Novel Gene Organization in Sex-Linked Regions.</title>
        <authorList>
            <person name="Hyden B."/>
            <person name="Feng K."/>
            <person name="Yates T.B."/>
            <person name="Jawdy S."/>
            <person name="Cereghino C."/>
            <person name="Smart L.B."/>
            <person name="Muchero W."/>
        </authorList>
    </citation>
    <scope>NUCLEOTIDE SEQUENCE</scope>
    <source>
        <tissue evidence="1">Shoot tip</tissue>
    </source>
</reference>
<accession>A0A9Q0QGT9</accession>
<dbReference type="Proteomes" id="UP001151532">
    <property type="component" value="Chromosome 3"/>
</dbReference>
<organism evidence="1 2">
    <name type="scientific">Salix purpurea</name>
    <name type="common">Purple osier willow</name>
    <dbReference type="NCBI Taxonomy" id="77065"/>
    <lineage>
        <taxon>Eukaryota</taxon>
        <taxon>Viridiplantae</taxon>
        <taxon>Streptophyta</taxon>
        <taxon>Embryophyta</taxon>
        <taxon>Tracheophyta</taxon>
        <taxon>Spermatophyta</taxon>
        <taxon>Magnoliopsida</taxon>
        <taxon>eudicotyledons</taxon>
        <taxon>Gunneridae</taxon>
        <taxon>Pentapetalae</taxon>
        <taxon>rosids</taxon>
        <taxon>fabids</taxon>
        <taxon>Malpighiales</taxon>
        <taxon>Salicaceae</taxon>
        <taxon>Saliceae</taxon>
        <taxon>Salix</taxon>
    </lineage>
</organism>
<name>A0A9Q0QGT9_SALPP</name>
<evidence type="ECO:0000313" key="1">
    <source>
        <dbReference type="EMBL" id="KAJ6705809.1"/>
    </source>
</evidence>
<comment type="caution">
    <text evidence="1">The sequence shown here is derived from an EMBL/GenBank/DDBJ whole genome shotgun (WGS) entry which is preliminary data.</text>
</comment>
<sequence>MEKNGPCLKLLDCVLDLPELFQKGQLLFFHPTLTKEKLFLIQRDKGERESLQREMMTRRWLACCSRDREISLDFDEQKSKIFLWSLQ</sequence>
<gene>
    <name evidence="1" type="ORF">OIU79_010474</name>
</gene>
<dbReference type="EMBL" id="JAPFFK010000016">
    <property type="protein sequence ID" value="KAJ6705809.1"/>
    <property type="molecule type" value="Genomic_DNA"/>
</dbReference>
<dbReference type="AlphaFoldDB" id="A0A9Q0QGT9"/>
<keyword evidence="2" id="KW-1185">Reference proteome</keyword>